<gene>
    <name evidence="3" type="ORF">LIER_15428</name>
</gene>
<sequence length="585" mass="67107">MLEMERSSSQQNLESLVELATNQKITASEKYDELYGELLSAKEDAKVAHDHISEKSPTGENQDFLVKLYADVEEVMLEAENSKILVESLSSVVDELFKCLSDVSDFFVDLGCSVSESSVQLKCTKSNFEELQSWFRCEIGEHKNEKLLLLNESLVLRARNEELNLKLQNSSDELTKISEQHEAERFELHSQILKLHKEVSNLSTSSLARERESTRKDFEKTKVKLRERESKLKNIMQEKTKLEGEKAFAERNARLLRDQKAILERDVNKQNYSVGRRHDPSSDRQSSISFDSKGSRAPAAAELAMQAECERLEVILFEAETTISSLEEDLTIIHQERDEANCRAESLASELDSLSDELKLSNKELEMLRDEVSRLKLGLEESKSQNLIVERSVSMLEKDKEELAMQLTDALLAMEEEKAIWSAKEKACVEAFEMKINLSTAEISQLARGISEAKEALEISRKKCSALEDKLRISEEKSVSEKEYHTVKGLEIQSLRNDVVVVHDRNSTLEEDKTNYEKERLKLRMRLRGTQMKLDGFREKFQEKAAELDYAHGEYEKSAVKMKDELAKRGVEILNLRRDLALHRK</sequence>
<evidence type="ECO:0000256" key="1">
    <source>
        <dbReference type="SAM" id="Coils"/>
    </source>
</evidence>
<proteinExistence type="predicted"/>
<feature type="region of interest" description="Disordered" evidence="2">
    <location>
        <begin position="267"/>
        <end position="294"/>
    </location>
</feature>
<feature type="coiled-coil region" evidence="1">
    <location>
        <begin position="450"/>
        <end position="477"/>
    </location>
</feature>
<keyword evidence="4" id="KW-1185">Reference proteome</keyword>
<feature type="coiled-coil region" evidence="1">
    <location>
        <begin position="309"/>
        <end position="385"/>
    </location>
</feature>
<organism evidence="3 4">
    <name type="scientific">Lithospermum erythrorhizon</name>
    <name type="common">Purple gromwell</name>
    <name type="synonym">Lithospermum officinale var. erythrorhizon</name>
    <dbReference type="NCBI Taxonomy" id="34254"/>
    <lineage>
        <taxon>Eukaryota</taxon>
        <taxon>Viridiplantae</taxon>
        <taxon>Streptophyta</taxon>
        <taxon>Embryophyta</taxon>
        <taxon>Tracheophyta</taxon>
        <taxon>Spermatophyta</taxon>
        <taxon>Magnoliopsida</taxon>
        <taxon>eudicotyledons</taxon>
        <taxon>Gunneridae</taxon>
        <taxon>Pentapetalae</taxon>
        <taxon>asterids</taxon>
        <taxon>lamiids</taxon>
        <taxon>Boraginales</taxon>
        <taxon>Boraginaceae</taxon>
        <taxon>Boraginoideae</taxon>
        <taxon>Lithospermeae</taxon>
        <taxon>Lithospermum</taxon>
    </lineage>
</organism>
<feature type="compositionally biased region" description="Low complexity" evidence="2">
    <location>
        <begin position="283"/>
        <end position="294"/>
    </location>
</feature>
<feature type="coiled-coil region" evidence="1">
    <location>
        <begin position="225"/>
        <end position="266"/>
    </location>
</feature>
<dbReference type="PANTHER" id="PTHR36362">
    <property type="entry name" value="DNA-DIRECTED RNA POLYMERASE SUBUNIT BETA"/>
    <property type="match status" value="1"/>
</dbReference>
<dbReference type="Proteomes" id="UP001454036">
    <property type="component" value="Unassembled WGS sequence"/>
</dbReference>
<accession>A0AAV3Q582</accession>
<dbReference type="AlphaFoldDB" id="A0AAV3Q582"/>
<dbReference type="GO" id="GO:0012505">
    <property type="term" value="C:endomembrane system"/>
    <property type="evidence" value="ECO:0007669"/>
    <property type="project" value="TreeGrafter"/>
</dbReference>
<protein>
    <submittedName>
        <fullName evidence="3">Uncharacterized protein</fullName>
    </submittedName>
</protein>
<name>A0AAV3Q582_LITER</name>
<dbReference type="PANTHER" id="PTHR36362:SF3">
    <property type="entry name" value="PROTEIN HOOK HOMOLOG 3-LIKE"/>
    <property type="match status" value="1"/>
</dbReference>
<evidence type="ECO:0000313" key="3">
    <source>
        <dbReference type="EMBL" id="GAA0158383.1"/>
    </source>
</evidence>
<reference evidence="3 4" key="1">
    <citation type="submission" date="2024-01" db="EMBL/GenBank/DDBJ databases">
        <title>The complete chloroplast genome sequence of Lithospermum erythrorhizon: insights into the phylogenetic relationship among Boraginaceae species and the maternal lineages of purple gromwells.</title>
        <authorList>
            <person name="Okada T."/>
            <person name="Watanabe K."/>
        </authorList>
    </citation>
    <scope>NUCLEOTIDE SEQUENCE [LARGE SCALE GENOMIC DNA]</scope>
</reference>
<evidence type="ECO:0000313" key="4">
    <source>
        <dbReference type="Proteomes" id="UP001454036"/>
    </source>
</evidence>
<evidence type="ECO:0000256" key="2">
    <source>
        <dbReference type="SAM" id="MobiDB-lite"/>
    </source>
</evidence>
<keyword evidence="1" id="KW-0175">Coiled coil</keyword>
<comment type="caution">
    <text evidence="3">The sequence shown here is derived from an EMBL/GenBank/DDBJ whole genome shotgun (WGS) entry which is preliminary data.</text>
</comment>
<dbReference type="EMBL" id="BAABME010003335">
    <property type="protein sequence ID" value="GAA0158383.1"/>
    <property type="molecule type" value="Genomic_DNA"/>
</dbReference>